<dbReference type="PANTHER" id="PTHR33884">
    <property type="entry name" value="UPF0410 PROTEIN YMGE"/>
    <property type="match status" value="1"/>
</dbReference>
<comment type="subcellular location">
    <subcellularLocation>
        <location evidence="1">Cell membrane</location>
        <topology evidence="1">Multi-pass membrane protein</topology>
    </subcellularLocation>
</comment>
<evidence type="ECO:0000256" key="4">
    <source>
        <dbReference type="ARBA" id="ARBA00022692"/>
    </source>
</evidence>
<sequence length="85" mass="8960">MSFVLFLLFGLVVGALARLIVPGREPGGWVVSMIIGVVGSFVGGLLGRMLFMYEEGEPAGFFMSLIGAILLVAGYHAIARRSSAV</sequence>
<gene>
    <name evidence="8" type="ORF">SOCEGT47_005170</name>
</gene>
<name>A0A4P2PTV7_SORCE</name>
<evidence type="ECO:0000256" key="5">
    <source>
        <dbReference type="ARBA" id="ARBA00022989"/>
    </source>
</evidence>
<feature type="transmembrane region" description="Helical" evidence="7">
    <location>
        <begin position="27"/>
        <end position="47"/>
    </location>
</feature>
<proteinExistence type="inferred from homology"/>
<dbReference type="EMBL" id="CP012670">
    <property type="protein sequence ID" value="AUX20054.1"/>
    <property type="molecule type" value="Genomic_DNA"/>
</dbReference>
<dbReference type="Pfam" id="PF04226">
    <property type="entry name" value="Transgly_assoc"/>
    <property type="match status" value="1"/>
</dbReference>
<keyword evidence="5 7" id="KW-1133">Transmembrane helix</keyword>
<comment type="similarity">
    <text evidence="2">Belongs to the UPF0410 family.</text>
</comment>
<evidence type="ECO:0000313" key="8">
    <source>
        <dbReference type="EMBL" id="AUX20054.1"/>
    </source>
</evidence>
<evidence type="ECO:0000256" key="2">
    <source>
        <dbReference type="ARBA" id="ARBA00011006"/>
    </source>
</evidence>
<dbReference type="Proteomes" id="UP000295781">
    <property type="component" value="Chromosome"/>
</dbReference>
<organism evidence="8 9">
    <name type="scientific">Sorangium cellulosum</name>
    <name type="common">Polyangium cellulosum</name>
    <dbReference type="NCBI Taxonomy" id="56"/>
    <lineage>
        <taxon>Bacteria</taxon>
        <taxon>Pseudomonadati</taxon>
        <taxon>Myxococcota</taxon>
        <taxon>Polyangia</taxon>
        <taxon>Polyangiales</taxon>
        <taxon>Polyangiaceae</taxon>
        <taxon>Sorangium</taxon>
    </lineage>
</organism>
<evidence type="ECO:0000313" key="9">
    <source>
        <dbReference type="Proteomes" id="UP000295781"/>
    </source>
</evidence>
<dbReference type="PANTHER" id="PTHR33884:SF3">
    <property type="entry name" value="UPF0410 PROTEIN YMGE"/>
    <property type="match status" value="1"/>
</dbReference>
<keyword evidence="3" id="KW-1003">Cell membrane</keyword>
<dbReference type="AlphaFoldDB" id="A0A4P2PTV7"/>
<evidence type="ECO:0000256" key="3">
    <source>
        <dbReference type="ARBA" id="ARBA00022475"/>
    </source>
</evidence>
<dbReference type="GO" id="GO:0005886">
    <property type="term" value="C:plasma membrane"/>
    <property type="evidence" value="ECO:0007669"/>
    <property type="project" value="UniProtKB-SubCell"/>
</dbReference>
<dbReference type="OrthoDB" id="9811343at2"/>
<reference evidence="8 9" key="1">
    <citation type="submission" date="2015-09" db="EMBL/GenBank/DDBJ databases">
        <title>Sorangium comparison.</title>
        <authorList>
            <person name="Zaburannyi N."/>
            <person name="Bunk B."/>
            <person name="Overmann J."/>
            <person name="Mueller R."/>
        </authorList>
    </citation>
    <scope>NUCLEOTIDE SEQUENCE [LARGE SCALE GENOMIC DNA]</scope>
    <source>
        <strain evidence="8 9">So ceGT47</strain>
    </source>
</reference>
<keyword evidence="4 7" id="KW-0812">Transmembrane</keyword>
<evidence type="ECO:0000256" key="1">
    <source>
        <dbReference type="ARBA" id="ARBA00004651"/>
    </source>
</evidence>
<evidence type="ECO:0000256" key="7">
    <source>
        <dbReference type="SAM" id="Phobius"/>
    </source>
</evidence>
<dbReference type="InterPro" id="IPR007341">
    <property type="entry name" value="Transgly_assoc"/>
</dbReference>
<protein>
    <submittedName>
        <fullName evidence="8">Transglycosylase</fullName>
    </submittedName>
</protein>
<keyword evidence="6 7" id="KW-0472">Membrane</keyword>
<evidence type="ECO:0000256" key="6">
    <source>
        <dbReference type="ARBA" id="ARBA00023136"/>
    </source>
</evidence>
<feature type="transmembrane region" description="Helical" evidence="7">
    <location>
        <begin position="59"/>
        <end position="78"/>
    </location>
</feature>
<accession>A0A4P2PTV7</accession>
<dbReference type="RefSeq" id="WP_129344971.1">
    <property type="nucleotide sequence ID" value="NZ_CP012670.1"/>
</dbReference>